<accession>A0A9D4N059</accession>
<proteinExistence type="predicted"/>
<dbReference type="EMBL" id="JAIWYP010000001">
    <property type="protein sequence ID" value="KAH3886565.1"/>
    <property type="molecule type" value="Genomic_DNA"/>
</dbReference>
<dbReference type="AlphaFoldDB" id="A0A9D4N059"/>
<feature type="chain" id="PRO_5039084918" evidence="1">
    <location>
        <begin position="22"/>
        <end position="83"/>
    </location>
</feature>
<keyword evidence="3" id="KW-1185">Reference proteome</keyword>
<reference evidence="2" key="1">
    <citation type="journal article" date="2019" name="bioRxiv">
        <title>The Genome of the Zebra Mussel, Dreissena polymorpha: A Resource for Invasive Species Research.</title>
        <authorList>
            <person name="McCartney M.A."/>
            <person name="Auch B."/>
            <person name="Kono T."/>
            <person name="Mallez S."/>
            <person name="Zhang Y."/>
            <person name="Obille A."/>
            <person name="Becker A."/>
            <person name="Abrahante J.E."/>
            <person name="Garbe J."/>
            <person name="Badalamenti J.P."/>
            <person name="Herman A."/>
            <person name="Mangelson H."/>
            <person name="Liachko I."/>
            <person name="Sullivan S."/>
            <person name="Sone E.D."/>
            <person name="Koren S."/>
            <person name="Silverstein K.A.T."/>
            <person name="Beckman K.B."/>
            <person name="Gohl D.M."/>
        </authorList>
    </citation>
    <scope>NUCLEOTIDE SEQUENCE</scope>
    <source>
        <strain evidence="2">Duluth1</strain>
        <tissue evidence="2">Whole animal</tissue>
    </source>
</reference>
<sequence>MASNKIAVLFVFSIVATLIHGASVMELHDLVKRDINCDSQCSQGGCRSWEGRCFGECYCYGVSMYKILGIDLSVFKTVKFDIY</sequence>
<evidence type="ECO:0000313" key="2">
    <source>
        <dbReference type="EMBL" id="KAH3886565.1"/>
    </source>
</evidence>
<feature type="signal peptide" evidence="1">
    <location>
        <begin position="1"/>
        <end position="21"/>
    </location>
</feature>
<protein>
    <submittedName>
        <fullName evidence="2">Uncharacterized protein</fullName>
    </submittedName>
</protein>
<gene>
    <name evidence="2" type="ORF">DPMN_010576</name>
</gene>
<reference evidence="2" key="2">
    <citation type="submission" date="2020-11" db="EMBL/GenBank/DDBJ databases">
        <authorList>
            <person name="McCartney M.A."/>
            <person name="Auch B."/>
            <person name="Kono T."/>
            <person name="Mallez S."/>
            <person name="Becker A."/>
            <person name="Gohl D.M."/>
            <person name="Silverstein K.A.T."/>
            <person name="Koren S."/>
            <person name="Bechman K.B."/>
            <person name="Herman A."/>
            <person name="Abrahante J.E."/>
            <person name="Garbe J."/>
        </authorList>
    </citation>
    <scope>NUCLEOTIDE SEQUENCE</scope>
    <source>
        <strain evidence="2">Duluth1</strain>
        <tissue evidence="2">Whole animal</tissue>
    </source>
</reference>
<organism evidence="2 3">
    <name type="scientific">Dreissena polymorpha</name>
    <name type="common">Zebra mussel</name>
    <name type="synonym">Mytilus polymorpha</name>
    <dbReference type="NCBI Taxonomy" id="45954"/>
    <lineage>
        <taxon>Eukaryota</taxon>
        <taxon>Metazoa</taxon>
        <taxon>Spiralia</taxon>
        <taxon>Lophotrochozoa</taxon>
        <taxon>Mollusca</taxon>
        <taxon>Bivalvia</taxon>
        <taxon>Autobranchia</taxon>
        <taxon>Heteroconchia</taxon>
        <taxon>Euheterodonta</taxon>
        <taxon>Imparidentia</taxon>
        <taxon>Neoheterodontei</taxon>
        <taxon>Myida</taxon>
        <taxon>Dreissenoidea</taxon>
        <taxon>Dreissenidae</taxon>
        <taxon>Dreissena</taxon>
    </lineage>
</organism>
<name>A0A9D4N059_DREPO</name>
<dbReference type="Proteomes" id="UP000828390">
    <property type="component" value="Unassembled WGS sequence"/>
</dbReference>
<comment type="caution">
    <text evidence="2">The sequence shown here is derived from an EMBL/GenBank/DDBJ whole genome shotgun (WGS) entry which is preliminary data.</text>
</comment>
<keyword evidence="1" id="KW-0732">Signal</keyword>
<evidence type="ECO:0000256" key="1">
    <source>
        <dbReference type="SAM" id="SignalP"/>
    </source>
</evidence>
<evidence type="ECO:0000313" key="3">
    <source>
        <dbReference type="Proteomes" id="UP000828390"/>
    </source>
</evidence>